<dbReference type="GO" id="GO:0006307">
    <property type="term" value="P:DNA alkylation repair"/>
    <property type="evidence" value="ECO:0007669"/>
    <property type="project" value="TreeGrafter"/>
</dbReference>
<feature type="region of interest" description="Disordered" evidence="4">
    <location>
        <begin position="293"/>
        <end position="339"/>
    </location>
</feature>
<dbReference type="InterPro" id="IPR003265">
    <property type="entry name" value="HhH-GPD_domain"/>
</dbReference>
<dbReference type="Gene3D" id="1.10.340.30">
    <property type="entry name" value="Hypothetical protein, domain 2"/>
    <property type="match status" value="1"/>
</dbReference>
<dbReference type="GO" id="GO:0032131">
    <property type="term" value="F:alkylated DNA binding"/>
    <property type="evidence" value="ECO:0007669"/>
    <property type="project" value="TreeGrafter"/>
</dbReference>
<dbReference type="AlphaFoldDB" id="A0A0K3CB16"/>
<dbReference type="PANTHER" id="PTHR43003:SF5">
    <property type="entry name" value="DNA-3-METHYLADENINE GLYCOSYLASE"/>
    <property type="match status" value="1"/>
</dbReference>
<keyword evidence="2" id="KW-0227">DNA damage</keyword>
<dbReference type="CDD" id="cd00056">
    <property type="entry name" value="ENDO3c"/>
    <property type="match status" value="1"/>
</dbReference>
<dbReference type="GO" id="GO:0008725">
    <property type="term" value="F:DNA-3-methyladenine glycosylase activity"/>
    <property type="evidence" value="ECO:0007669"/>
    <property type="project" value="TreeGrafter"/>
</dbReference>
<dbReference type="InterPro" id="IPR011257">
    <property type="entry name" value="DNA_glycosylase"/>
</dbReference>
<sequence length="442" mass="48057">MAARLTRSASKAAQTATKAAAASPVASKRPRPTSSADAATEPPTTPKRSRTAAEGKAKAPETPYVPPTPNTQKVLEKEAHEAEEVGEKEGAVLLHPKPTFDFEDARKHLTSVDARWGKVMASLQCKPFEGEQTDPFNPFRSLVSSILGQQVSWLAARSIQHKFCRLFFSHLPEKAPPPGTPGITPFPTPHQVVDLPDRTASLRSAGLSGRKVEYIVELAERFVDGRLDAKKLWSMNDDELMKTLVECRGIGVWTVHMFLIFSAKRGDVLPVGDLGIQKNLCKWYSHDPSIAPSIHPRKLAPPSPTKLGSTSVGTPKKGKKKDEGEYASAALPEGDNEGEGHGLGKLAALGGAEVEQEQVIDLDEPAKEEKEETEVDGGEFVFPETSNNLTPAVLRSRLNGKKLKGNIYLTPLEMEELTAAWAPYRSVACWYLWSLSDGTGDP</sequence>
<dbReference type="SMART" id="SM00478">
    <property type="entry name" value="ENDO3c"/>
    <property type="match status" value="1"/>
</dbReference>
<dbReference type="OMA" id="GVYYMWS"/>
<dbReference type="STRING" id="5286.A0A0K3CB16"/>
<feature type="region of interest" description="Disordered" evidence="4">
    <location>
        <begin position="1"/>
        <end position="71"/>
    </location>
</feature>
<accession>A0A0K3CB16</accession>
<evidence type="ECO:0000256" key="1">
    <source>
        <dbReference type="ARBA" id="ARBA00010817"/>
    </source>
</evidence>
<proteinExistence type="inferred from homology"/>
<keyword evidence="8" id="KW-1185">Reference proteome</keyword>
<keyword evidence="3" id="KW-0234">DNA repair</keyword>
<dbReference type="Proteomes" id="UP000199069">
    <property type="component" value="Unassembled WGS sequence"/>
</dbReference>
<organism evidence="6 8">
    <name type="scientific">Rhodotorula toruloides</name>
    <name type="common">Yeast</name>
    <name type="synonym">Rhodosporidium toruloides</name>
    <dbReference type="NCBI Taxonomy" id="5286"/>
    <lineage>
        <taxon>Eukaryota</taxon>
        <taxon>Fungi</taxon>
        <taxon>Dikarya</taxon>
        <taxon>Basidiomycota</taxon>
        <taxon>Pucciniomycotina</taxon>
        <taxon>Microbotryomycetes</taxon>
        <taxon>Sporidiobolales</taxon>
        <taxon>Sporidiobolaceae</taxon>
        <taxon>Rhodotorula</taxon>
    </lineage>
</organism>
<dbReference type="SUPFAM" id="SSF48150">
    <property type="entry name" value="DNA-glycosylase"/>
    <property type="match status" value="1"/>
</dbReference>
<feature type="compositionally biased region" description="Low complexity" evidence="4">
    <location>
        <begin position="1"/>
        <end position="27"/>
    </location>
</feature>
<dbReference type="OrthoDB" id="415889at2759"/>
<dbReference type="Proteomes" id="UP000239560">
    <property type="component" value="Unassembled WGS sequence"/>
</dbReference>
<evidence type="ECO:0000256" key="3">
    <source>
        <dbReference type="ARBA" id="ARBA00023204"/>
    </source>
</evidence>
<dbReference type="InterPro" id="IPR051912">
    <property type="entry name" value="Alkylbase_DNA_Glycosylase/TA"/>
</dbReference>
<dbReference type="FunFam" id="1.10.340.30:FF:000004">
    <property type="entry name" value="DNA-3-methyladenine glycosylase II"/>
    <property type="match status" value="1"/>
</dbReference>
<feature type="domain" description="HhH-GPD" evidence="5">
    <location>
        <begin position="147"/>
        <end position="310"/>
    </location>
</feature>
<dbReference type="EMBL" id="CWKI01000003">
    <property type="protein sequence ID" value="CTR05822.1"/>
    <property type="molecule type" value="Genomic_DNA"/>
</dbReference>
<dbReference type="GO" id="GO:0006285">
    <property type="term" value="P:base-excision repair, AP site formation"/>
    <property type="evidence" value="ECO:0007669"/>
    <property type="project" value="TreeGrafter"/>
</dbReference>
<name>A0A0K3CB16_RHOTO</name>
<protein>
    <submittedName>
        <fullName evidence="6">BY PROTMAP: gi|472584031|gb|EMS21647.1| DNA-3-methyladenine glycosylase II [Rhodosporidium toruloides NP11] gi|647400328|emb|CDR45711.1| RHTO0S11e03554g1_1 [Rhodosporidium toruloides]</fullName>
    </submittedName>
    <submittedName>
        <fullName evidence="7">DNA glycosylase</fullName>
    </submittedName>
</protein>
<gene>
    <name evidence="6" type="primary">FGENESH: predicted gene_3.134</name>
    <name evidence="7" type="ORF">AAT19DRAFT_12900</name>
    <name evidence="6" type="ORF">BN2166_0016830</name>
</gene>
<reference evidence="6 8" key="1">
    <citation type="submission" date="2015-07" db="EMBL/GenBank/DDBJ databases">
        <authorList>
            <person name="Cajimat M.N.B."/>
            <person name="Milazzo M.L."/>
            <person name="Fulhorst C.F."/>
        </authorList>
    </citation>
    <scope>NUCLEOTIDE SEQUENCE [LARGE SCALE GENOMIC DNA]</scope>
    <source>
        <strain evidence="6">Single colony</strain>
    </source>
</reference>
<evidence type="ECO:0000256" key="2">
    <source>
        <dbReference type="ARBA" id="ARBA00022763"/>
    </source>
</evidence>
<evidence type="ECO:0000313" key="6">
    <source>
        <dbReference type="EMBL" id="CTR05822.1"/>
    </source>
</evidence>
<evidence type="ECO:0000259" key="5">
    <source>
        <dbReference type="SMART" id="SM00478"/>
    </source>
</evidence>
<comment type="similarity">
    <text evidence="1">Belongs to the alkylbase DNA glycosidase AlkA family.</text>
</comment>
<dbReference type="GO" id="GO:0043916">
    <property type="term" value="F:DNA-7-methylguanine glycosylase activity"/>
    <property type="evidence" value="ECO:0007669"/>
    <property type="project" value="TreeGrafter"/>
</dbReference>
<dbReference type="GO" id="GO:0005634">
    <property type="term" value="C:nucleus"/>
    <property type="evidence" value="ECO:0007669"/>
    <property type="project" value="TreeGrafter"/>
</dbReference>
<dbReference type="Gene3D" id="1.10.1670.40">
    <property type="match status" value="2"/>
</dbReference>
<evidence type="ECO:0000313" key="8">
    <source>
        <dbReference type="Proteomes" id="UP000199069"/>
    </source>
</evidence>
<reference evidence="7 9" key="2">
    <citation type="journal article" date="2018" name="Elife">
        <title>Functional genomics of lipid metabolism in the oleaginous yeast Rhodosporidium toruloides.</title>
        <authorList>
            <person name="Coradetti S.T."/>
            <person name="Pinel D."/>
            <person name="Geiselman G."/>
            <person name="Ito M."/>
            <person name="Mondo S."/>
            <person name="Reilly M.C."/>
            <person name="Cheng Y.F."/>
            <person name="Bauer S."/>
            <person name="Grigoriev I."/>
            <person name="Gladden J.M."/>
            <person name="Simmons B.A."/>
            <person name="Brem R."/>
            <person name="Arkin A.P."/>
            <person name="Skerker J.M."/>
        </authorList>
    </citation>
    <scope>NUCLEOTIDE SEQUENCE [LARGE SCALE GENOMIC DNA]</scope>
    <source>
        <strain evidence="7 9">NBRC 0880</strain>
    </source>
</reference>
<evidence type="ECO:0000313" key="7">
    <source>
        <dbReference type="EMBL" id="PRQ75878.1"/>
    </source>
</evidence>
<evidence type="ECO:0000313" key="9">
    <source>
        <dbReference type="Proteomes" id="UP000239560"/>
    </source>
</evidence>
<dbReference type="Pfam" id="PF00730">
    <property type="entry name" value="HhH-GPD"/>
    <property type="match status" value="1"/>
</dbReference>
<dbReference type="PANTHER" id="PTHR43003">
    <property type="entry name" value="DNA-3-METHYLADENINE GLYCOSYLASE"/>
    <property type="match status" value="1"/>
</dbReference>
<dbReference type="EMBL" id="LCTV02000003">
    <property type="protein sequence ID" value="PRQ75878.1"/>
    <property type="molecule type" value="Genomic_DNA"/>
</dbReference>
<dbReference type="GO" id="GO:0032993">
    <property type="term" value="C:protein-DNA complex"/>
    <property type="evidence" value="ECO:0007669"/>
    <property type="project" value="TreeGrafter"/>
</dbReference>
<evidence type="ECO:0000256" key="4">
    <source>
        <dbReference type="SAM" id="MobiDB-lite"/>
    </source>
</evidence>